<sequence length="100" mass="10954">MLRDLWGTGKSDFKGDHFTMNDCRVSPQPSQPMKVICAGQSDAGMAFSAQYADYNFCFGKGVNTPAAFAPTAARMMQARKKPARDVGSYGAVYGYRRRNG</sequence>
<evidence type="ECO:0000313" key="7">
    <source>
        <dbReference type="Proteomes" id="UP000332594"/>
    </source>
</evidence>
<dbReference type="Pfam" id="PF00296">
    <property type="entry name" value="Bac_luciferase"/>
    <property type="match status" value="1"/>
</dbReference>
<name>A0A485BBC5_RAOTE</name>
<evidence type="ECO:0000256" key="1">
    <source>
        <dbReference type="ARBA" id="ARBA00022630"/>
    </source>
</evidence>
<dbReference type="InterPro" id="IPR036661">
    <property type="entry name" value="Luciferase-like_sf"/>
</dbReference>
<keyword evidence="3 6" id="KW-0560">Oxidoreductase</keyword>
<evidence type="ECO:0000313" key="6">
    <source>
        <dbReference type="EMBL" id="VFS69746.1"/>
    </source>
</evidence>
<keyword evidence="4 6" id="KW-0503">Monooxygenase</keyword>
<dbReference type="PANTHER" id="PTHR42847">
    <property type="entry name" value="ALKANESULFONATE MONOOXYGENASE"/>
    <property type="match status" value="1"/>
</dbReference>
<gene>
    <name evidence="6" type="primary">rutA_2</name>
    <name evidence="6" type="ORF">NCTC13038_01880</name>
</gene>
<proteinExistence type="predicted"/>
<dbReference type="PANTHER" id="PTHR42847:SF4">
    <property type="entry name" value="ALKANESULFONATE MONOOXYGENASE-RELATED"/>
    <property type="match status" value="1"/>
</dbReference>
<dbReference type="InterPro" id="IPR011251">
    <property type="entry name" value="Luciferase-like_dom"/>
</dbReference>
<dbReference type="GO" id="GO:0008726">
    <property type="term" value="F:alkanesulfonate monooxygenase activity"/>
    <property type="evidence" value="ECO:0007669"/>
    <property type="project" value="TreeGrafter"/>
</dbReference>
<dbReference type="AlphaFoldDB" id="A0A485BBC5"/>
<evidence type="ECO:0000256" key="3">
    <source>
        <dbReference type="ARBA" id="ARBA00023002"/>
    </source>
</evidence>
<keyword evidence="1" id="KW-0285">Flavoprotein</keyword>
<dbReference type="Gene3D" id="3.20.20.30">
    <property type="entry name" value="Luciferase-like domain"/>
    <property type="match status" value="1"/>
</dbReference>
<feature type="domain" description="Luciferase-like" evidence="5">
    <location>
        <begin position="2"/>
        <end position="86"/>
    </location>
</feature>
<organism evidence="6 7">
    <name type="scientific">Raoultella terrigena</name>
    <name type="common">Klebsiella terrigena</name>
    <dbReference type="NCBI Taxonomy" id="577"/>
    <lineage>
        <taxon>Bacteria</taxon>
        <taxon>Pseudomonadati</taxon>
        <taxon>Pseudomonadota</taxon>
        <taxon>Gammaproteobacteria</taxon>
        <taxon>Enterobacterales</taxon>
        <taxon>Enterobacteriaceae</taxon>
        <taxon>Klebsiella/Raoultella group</taxon>
        <taxon>Raoultella</taxon>
    </lineage>
</organism>
<dbReference type="SUPFAM" id="SSF51679">
    <property type="entry name" value="Bacterial luciferase-like"/>
    <property type="match status" value="1"/>
</dbReference>
<dbReference type="GO" id="GO:0046306">
    <property type="term" value="P:alkanesulfonate catabolic process"/>
    <property type="evidence" value="ECO:0007669"/>
    <property type="project" value="TreeGrafter"/>
</dbReference>
<dbReference type="Proteomes" id="UP000332594">
    <property type="component" value="Unassembled WGS sequence"/>
</dbReference>
<accession>A0A485BBC5</accession>
<dbReference type="EMBL" id="CAADJG010000002">
    <property type="protein sequence ID" value="VFS69746.1"/>
    <property type="molecule type" value="Genomic_DNA"/>
</dbReference>
<evidence type="ECO:0000259" key="5">
    <source>
        <dbReference type="Pfam" id="PF00296"/>
    </source>
</evidence>
<keyword evidence="2" id="KW-0288">FMN</keyword>
<evidence type="ECO:0000256" key="4">
    <source>
        <dbReference type="ARBA" id="ARBA00023033"/>
    </source>
</evidence>
<dbReference type="InterPro" id="IPR050172">
    <property type="entry name" value="SsuD_RutA_monooxygenase"/>
</dbReference>
<protein>
    <submittedName>
        <fullName evidence="6">Pyrimidine monooxygenase RutA</fullName>
        <ecNumber evidence="6">1.14.14.-</ecNumber>
    </submittedName>
</protein>
<reference evidence="6 7" key="1">
    <citation type="submission" date="2019-03" db="EMBL/GenBank/DDBJ databases">
        <authorList>
            <consortium name="Pathogen Informatics"/>
        </authorList>
    </citation>
    <scope>NUCLEOTIDE SEQUENCE [LARGE SCALE GENOMIC DNA]</scope>
    <source>
        <strain evidence="6 7">NCTC13038</strain>
    </source>
</reference>
<evidence type="ECO:0000256" key="2">
    <source>
        <dbReference type="ARBA" id="ARBA00022643"/>
    </source>
</evidence>
<dbReference type="EC" id="1.14.14.-" evidence="6"/>